<proteinExistence type="predicted"/>
<accession>A0AAV8TDZ6</accession>
<protein>
    <submittedName>
        <fullName evidence="2">Uncharacterized protein</fullName>
    </submittedName>
</protein>
<dbReference type="AlphaFoldDB" id="A0AAV8TDZ6"/>
<organism evidence="2 3">
    <name type="scientific">Erythroxylum novogranatense</name>
    <dbReference type="NCBI Taxonomy" id="1862640"/>
    <lineage>
        <taxon>Eukaryota</taxon>
        <taxon>Viridiplantae</taxon>
        <taxon>Streptophyta</taxon>
        <taxon>Embryophyta</taxon>
        <taxon>Tracheophyta</taxon>
        <taxon>Spermatophyta</taxon>
        <taxon>Magnoliopsida</taxon>
        <taxon>eudicotyledons</taxon>
        <taxon>Gunneridae</taxon>
        <taxon>Pentapetalae</taxon>
        <taxon>rosids</taxon>
        <taxon>fabids</taxon>
        <taxon>Malpighiales</taxon>
        <taxon>Erythroxylaceae</taxon>
        <taxon>Erythroxylum</taxon>
    </lineage>
</organism>
<comment type="caution">
    <text evidence="2">The sequence shown here is derived from an EMBL/GenBank/DDBJ whole genome shotgun (WGS) entry which is preliminary data.</text>
</comment>
<reference evidence="2 3" key="1">
    <citation type="submission" date="2021-09" db="EMBL/GenBank/DDBJ databases">
        <title>Genomic insights and catalytic innovation underlie evolution of tropane alkaloids biosynthesis.</title>
        <authorList>
            <person name="Wang Y.-J."/>
            <person name="Tian T."/>
            <person name="Huang J.-P."/>
            <person name="Huang S.-X."/>
        </authorList>
    </citation>
    <scope>NUCLEOTIDE SEQUENCE [LARGE SCALE GENOMIC DNA]</scope>
    <source>
        <strain evidence="2">KIB-2018</strain>
        <tissue evidence="2">Leaf</tissue>
    </source>
</reference>
<evidence type="ECO:0000256" key="1">
    <source>
        <dbReference type="SAM" id="MobiDB-lite"/>
    </source>
</evidence>
<evidence type="ECO:0000313" key="2">
    <source>
        <dbReference type="EMBL" id="KAJ8764419.1"/>
    </source>
</evidence>
<gene>
    <name evidence="2" type="ORF">K2173_006159</name>
</gene>
<dbReference type="EMBL" id="JAIWQS010000005">
    <property type="protein sequence ID" value="KAJ8764419.1"/>
    <property type="molecule type" value="Genomic_DNA"/>
</dbReference>
<dbReference type="Proteomes" id="UP001159364">
    <property type="component" value="Linkage Group LG05"/>
</dbReference>
<sequence length="94" mass="10048">MDFSPVEDSNFLNSNTRSLTNDAHFAGRTNEEVLLLDSGVTSAASNASSNCSDMIALSKSHESIEGSPDVDKSEEDGDNDDMLGDDMEACLKEV</sequence>
<keyword evidence="3" id="KW-1185">Reference proteome</keyword>
<feature type="compositionally biased region" description="Acidic residues" evidence="1">
    <location>
        <begin position="72"/>
        <end position="88"/>
    </location>
</feature>
<evidence type="ECO:0000313" key="3">
    <source>
        <dbReference type="Proteomes" id="UP001159364"/>
    </source>
</evidence>
<name>A0AAV8TDZ6_9ROSI</name>
<feature type="region of interest" description="Disordered" evidence="1">
    <location>
        <begin position="57"/>
        <end position="94"/>
    </location>
</feature>